<accession>A0ABU2T507</accession>
<reference evidence="1" key="1">
    <citation type="submission" date="2024-05" db="EMBL/GenBank/DDBJ databases">
        <title>30 novel species of actinomycetes from the DSMZ collection.</title>
        <authorList>
            <person name="Nouioui I."/>
        </authorList>
    </citation>
    <scope>NUCLEOTIDE SEQUENCE</scope>
    <source>
        <strain evidence="1">DSM 41527</strain>
    </source>
</reference>
<protein>
    <submittedName>
        <fullName evidence="1">Uncharacterized protein</fullName>
    </submittedName>
</protein>
<sequence>MSLMLCTIGSRLRCPRVVAPAVIAGCGGGAAEPRYCFRPPVSHRVEGLARVLRLRHKPRSRPEVGRLLLCDFCLGRAVVRRQPVHLGQSFFPGRVFGEGGDAVGFCAVGLYEIPQFGLGHQFGLAQGGCGIGHCFAGVLGVVAQFAAFRGGGFGPVVESPGALAFPVGPGLSGVCLEVVGDSGDLFAGVDQVGSHRDDQQVVAVGHHVVEGLMGHVLEVGAALNA</sequence>
<comment type="caution">
    <text evidence="1">The sequence shown here is derived from an EMBL/GenBank/DDBJ whole genome shotgun (WGS) entry which is preliminary data.</text>
</comment>
<dbReference type="Proteomes" id="UP001180551">
    <property type="component" value="Unassembled WGS sequence"/>
</dbReference>
<proteinExistence type="predicted"/>
<organism evidence="1 2">
    <name type="scientific">Streptomyces mooreae</name>
    <dbReference type="NCBI Taxonomy" id="3075523"/>
    <lineage>
        <taxon>Bacteria</taxon>
        <taxon>Bacillati</taxon>
        <taxon>Actinomycetota</taxon>
        <taxon>Actinomycetes</taxon>
        <taxon>Kitasatosporales</taxon>
        <taxon>Streptomycetaceae</taxon>
        <taxon>Streptomyces</taxon>
    </lineage>
</organism>
<dbReference type="RefSeq" id="WP_311623508.1">
    <property type="nucleotide sequence ID" value="NZ_JAVRFE010000011.1"/>
</dbReference>
<gene>
    <name evidence="1" type="ORF">RM550_11145</name>
</gene>
<keyword evidence="2" id="KW-1185">Reference proteome</keyword>
<evidence type="ECO:0000313" key="1">
    <source>
        <dbReference type="EMBL" id="MDT0456293.1"/>
    </source>
</evidence>
<evidence type="ECO:0000313" key="2">
    <source>
        <dbReference type="Proteomes" id="UP001180551"/>
    </source>
</evidence>
<name>A0ABU2T507_9ACTN</name>
<dbReference type="EMBL" id="JAVRFE010000011">
    <property type="protein sequence ID" value="MDT0456293.1"/>
    <property type="molecule type" value="Genomic_DNA"/>
</dbReference>